<dbReference type="RefSeq" id="WP_207356471.1">
    <property type="nucleotide sequence ID" value="NZ_CP071503.1"/>
</dbReference>
<comment type="similarity">
    <text evidence="2 10">Belongs to the LolA family.</text>
</comment>
<comment type="function">
    <text evidence="10">Participates in the translocation of lipoproteins from the inner membrane to the outer membrane. Only forms a complex with a lipoprotein if the residue after the N-terminal Cys is not an aspartate (The Asp acts as a targeting signal to indicate that the lipoprotein should stay in the inner membrane).</text>
</comment>
<dbReference type="CDD" id="cd16325">
    <property type="entry name" value="LolA"/>
    <property type="match status" value="1"/>
</dbReference>
<evidence type="ECO:0000256" key="1">
    <source>
        <dbReference type="ARBA" id="ARBA00004418"/>
    </source>
</evidence>
<accession>A0ABX7QUW8</accession>
<keyword evidence="8 10" id="KW-0653">Protein transport</keyword>
<dbReference type="InterPro" id="IPR004564">
    <property type="entry name" value="OM_lipoprot_carrier_LolA-like"/>
</dbReference>
<evidence type="ECO:0000313" key="11">
    <source>
        <dbReference type="EMBL" id="QSX35277.1"/>
    </source>
</evidence>
<keyword evidence="7 10" id="KW-0574">Periplasm</keyword>
<comment type="subcellular location">
    <subcellularLocation>
        <location evidence="1 10">Periplasm</location>
    </subcellularLocation>
</comment>
<sequence length="202" mass="21800" precursor="true">MTKFSVLALALVAASAAATPATELQAKLDVNPAFSATFQQTVTDANNKVIQSGTGTLALAQPNRFYWHLAEPDESLIVADGQDVWIYNPFAEEATVLTLDQAIATSPMTLLVHRDAASWQQFDITEKSGCFTIAPKATDSGVQQVSVCFNGQQLTEISLNDNQSNISRFRLTEQHAIAADDGLFNFVAPEGISIDDQRHGAQ</sequence>
<keyword evidence="12" id="KW-1185">Reference proteome</keyword>
<dbReference type="PANTHER" id="PTHR35869:SF1">
    <property type="entry name" value="OUTER-MEMBRANE LIPOPROTEIN CARRIER PROTEIN"/>
    <property type="match status" value="1"/>
</dbReference>
<organism evidence="11 12">
    <name type="scientific">Shewanella avicenniae</name>
    <dbReference type="NCBI Taxonomy" id="2814294"/>
    <lineage>
        <taxon>Bacteria</taxon>
        <taxon>Pseudomonadati</taxon>
        <taxon>Pseudomonadota</taxon>
        <taxon>Gammaproteobacteria</taxon>
        <taxon>Alteromonadales</taxon>
        <taxon>Shewanellaceae</taxon>
        <taxon>Shewanella</taxon>
    </lineage>
</organism>
<evidence type="ECO:0000256" key="6">
    <source>
        <dbReference type="ARBA" id="ARBA00022729"/>
    </source>
</evidence>
<evidence type="ECO:0000256" key="3">
    <source>
        <dbReference type="ARBA" id="ARBA00011245"/>
    </source>
</evidence>
<evidence type="ECO:0000256" key="9">
    <source>
        <dbReference type="ARBA" id="ARBA00023186"/>
    </source>
</evidence>
<evidence type="ECO:0000313" key="12">
    <source>
        <dbReference type="Proteomes" id="UP000662770"/>
    </source>
</evidence>
<gene>
    <name evidence="10 11" type="primary">lolA</name>
    <name evidence="11" type="ORF">JYB87_08830</name>
</gene>
<keyword evidence="11" id="KW-0449">Lipoprotein</keyword>
<evidence type="ECO:0000256" key="2">
    <source>
        <dbReference type="ARBA" id="ARBA00007615"/>
    </source>
</evidence>
<dbReference type="PANTHER" id="PTHR35869">
    <property type="entry name" value="OUTER-MEMBRANE LIPOPROTEIN CARRIER PROTEIN"/>
    <property type="match status" value="1"/>
</dbReference>
<proteinExistence type="inferred from homology"/>
<evidence type="ECO:0000256" key="7">
    <source>
        <dbReference type="ARBA" id="ARBA00022764"/>
    </source>
</evidence>
<dbReference type="Proteomes" id="UP000662770">
    <property type="component" value="Chromosome"/>
</dbReference>
<keyword evidence="5 10" id="KW-0813">Transport</keyword>
<evidence type="ECO:0000256" key="4">
    <source>
        <dbReference type="ARBA" id="ARBA00014035"/>
    </source>
</evidence>
<feature type="signal peptide" evidence="10">
    <location>
        <begin position="1"/>
        <end position="18"/>
    </location>
</feature>
<dbReference type="NCBIfam" id="TIGR00547">
    <property type="entry name" value="lolA"/>
    <property type="match status" value="1"/>
</dbReference>
<dbReference type="Pfam" id="PF03548">
    <property type="entry name" value="LolA"/>
    <property type="match status" value="1"/>
</dbReference>
<dbReference type="InterPro" id="IPR018323">
    <property type="entry name" value="OM_lipoprot_carrier_LolA_Pbac"/>
</dbReference>
<keyword evidence="9 10" id="KW-0143">Chaperone</keyword>
<name>A0ABX7QUW8_9GAMM</name>
<evidence type="ECO:0000256" key="8">
    <source>
        <dbReference type="ARBA" id="ARBA00022927"/>
    </source>
</evidence>
<keyword evidence="6 10" id="KW-0732">Signal</keyword>
<evidence type="ECO:0000256" key="5">
    <source>
        <dbReference type="ARBA" id="ARBA00022448"/>
    </source>
</evidence>
<reference evidence="11 12" key="1">
    <citation type="submission" date="2021-03" db="EMBL/GenBank/DDBJ databases">
        <title>Novel species identification of genus Shewanella.</title>
        <authorList>
            <person name="Liu G."/>
            <person name="Zhang Q."/>
        </authorList>
    </citation>
    <scope>NUCLEOTIDE SEQUENCE [LARGE SCALE GENOMIC DNA]</scope>
    <source>
        <strain evidence="11 12">FJAT-51800</strain>
    </source>
</reference>
<dbReference type="InterPro" id="IPR029046">
    <property type="entry name" value="LolA/LolB/LppX"/>
</dbReference>
<dbReference type="EMBL" id="CP071503">
    <property type="protein sequence ID" value="QSX35277.1"/>
    <property type="molecule type" value="Genomic_DNA"/>
</dbReference>
<evidence type="ECO:0000256" key="10">
    <source>
        <dbReference type="HAMAP-Rule" id="MF_00240"/>
    </source>
</evidence>
<dbReference type="Gene3D" id="2.50.20.10">
    <property type="entry name" value="Lipoprotein localisation LolA/LolB/LppX"/>
    <property type="match status" value="1"/>
</dbReference>
<dbReference type="SUPFAM" id="SSF89392">
    <property type="entry name" value="Prokaryotic lipoproteins and lipoprotein localization factors"/>
    <property type="match status" value="1"/>
</dbReference>
<protein>
    <recommendedName>
        <fullName evidence="4 10">Outer-membrane lipoprotein carrier protein</fullName>
    </recommendedName>
</protein>
<comment type="subunit">
    <text evidence="3 10">Monomer.</text>
</comment>
<dbReference type="HAMAP" id="MF_00240">
    <property type="entry name" value="LolA"/>
    <property type="match status" value="1"/>
</dbReference>
<feature type="chain" id="PRO_5044898813" description="Outer-membrane lipoprotein carrier protein" evidence="10">
    <location>
        <begin position="19"/>
        <end position="202"/>
    </location>
</feature>